<dbReference type="OrthoDB" id="2351940at2759"/>
<evidence type="ECO:0000313" key="2">
    <source>
        <dbReference type="EMBL" id="KAJ5232037.1"/>
    </source>
</evidence>
<sequence>MSGNYDHPPASSRRPSRPGNVRLPSPNSMADPPGRDTSRDRHQTFAVRFPQTQQLIDHWRSSNPEAPERESSSDEDYGTLVSELQSNPGTVQLLDNFVNSQPGTPRYNQSAARYPGVSYLRNLISSENNRPSPSSEDVRRAWDTLHREVEVRHNEARNQDQTRDRFNFEQARAAVDRQIQRLQRLRSDAQESRRSLPDQHTAPSTVNPASVEPRPPTNRTVRRRSFRPALRDTLPRPALMPQRSPSGRGRVKRRKLDADDHREGTGGFHYGHNGQVVPGPLKMEIASCDGGMFDFEGDGTSPECVLRNDSSRYRSLSDRCNLILRHRGEAPFCLQKLVIKAPGVGFDASIQEGMVFVSMASDELLHRTARYQIQYSHSRHRRRLARRSNVTPSMEYLNGFRPPLRSLQRTVLMSPDSQVTRDAGIENGETNDTHAEFRVTIDDKETGDENVFLDSVDDDIPTISEIERALEEDFLSDSDDDIITDDDDDEDEDSATNAFSSRRRQGMRRQFESNPRRGYSDPAQRRRQYPSLIDPLPQSSSAPSNAAVLTPHARFFIERDKGMVSIKFDPPPSGRFILVKLWSPRSDINIDIQSIIAHGFAGPRFFPSGGLPRLGVSCFNGSFDKGLITRNQSKDSSSDSSELPQSSSSVEFILFPSLPACSNFEAFSSNEAPSSRVNILSNGCCPALPTRVLGGSTRLRPSPDPPQAFAFHCIKMPDAPTEQPFRLLDLPPELRLMIYERILLYRIPKVVDHSDPFHAGNFWTVGQLGSPAIRATCRQVECGSSTFAQWAPAGTNQLHTQHVMPRVGEAILLLAQTPHQGLA</sequence>
<proteinExistence type="predicted"/>
<keyword evidence="3" id="KW-1185">Reference proteome</keyword>
<feature type="compositionally biased region" description="Basic and acidic residues" evidence="1">
    <location>
        <begin position="184"/>
        <end position="197"/>
    </location>
</feature>
<reference evidence="2" key="2">
    <citation type="journal article" date="2023" name="IMA Fungus">
        <title>Comparative genomic study of the Penicillium genus elucidates a diverse pangenome and 15 lateral gene transfer events.</title>
        <authorList>
            <person name="Petersen C."/>
            <person name="Sorensen T."/>
            <person name="Nielsen M.R."/>
            <person name="Sondergaard T.E."/>
            <person name="Sorensen J.L."/>
            <person name="Fitzpatrick D.A."/>
            <person name="Frisvad J.C."/>
            <person name="Nielsen K.L."/>
        </authorList>
    </citation>
    <scope>NUCLEOTIDE SEQUENCE</scope>
    <source>
        <strain evidence="2">IBT 19713</strain>
    </source>
</reference>
<organism evidence="2 3">
    <name type="scientific">Penicillium chermesinum</name>
    <dbReference type="NCBI Taxonomy" id="63820"/>
    <lineage>
        <taxon>Eukaryota</taxon>
        <taxon>Fungi</taxon>
        <taxon>Dikarya</taxon>
        <taxon>Ascomycota</taxon>
        <taxon>Pezizomycotina</taxon>
        <taxon>Eurotiomycetes</taxon>
        <taxon>Eurotiomycetidae</taxon>
        <taxon>Eurotiales</taxon>
        <taxon>Aspergillaceae</taxon>
        <taxon>Penicillium</taxon>
    </lineage>
</organism>
<comment type="caution">
    <text evidence="2">The sequence shown here is derived from an EMBL/GenBank/DDBJ whole genome shotgun (WGS) entry which is preliminary data.</text>
</comment>
<accession>A0A9W9NYF9</accession>
<dbReference type="GeneID" id="83201593"/>
<feature type="region of interest" description="Disordered" evidence="1">
    <location>
        <begin position="469"/>
        <end position="526"/>
    </location>
</feature>
<name>A0A9W9NYF9_9EURO</name>
<dbReference type="EMBL" id="JAPQKS010000004">
    <property type="protein sequence ID" value="KAJ5232037.1"/>
    <property type="molecule type" value="Genomic_DNA"/>
</dbReference>
<gene>
    <name evidence="2" type="ORF">N7468_004993</name>
</gene>
<reference evidence="2" key="1">
    <citation type="submission" date="2022-11" db="EMBL/GenBank/DDBJ databases">
        <authorList>
            <person name="Petersen C."/>
        </authorList>
    </citation>
    <scope>NUCLEOTIDE SEQUENCE</scope>
    <source>
        <strain evidence="2">IBT 19713</strain>
    </source>
</reference>
<feature type="compositionally biased region" description="Acidic residues" evidence="1">
    <location>
        <begin position="472"/>
        <end position="494"/>
    </location>
</feature>
<evidence type="ECO:0000256" key="1">
    <source>
        <dbReference type="SAM" id="MobiDB-lite"/>
    </source>
</evidence>
<feature type="compositionally biased region" description="Basic and acidic residues" evidence="1">
    <location>
        <begin position="509"/>
        <end position="519"/>
    </location>
</feature>
<feature type="region of interest" description="Disordered" evidence="1">
    <location>
        <begin position="184"/>
        <end position="275"/>
    </location>
</feature>
<dbReference type="AlphaFoldDB" id="A0A9W9NYF9"/>
<dbReference type="Proteomes" id="UP001150941">
    <property type="component" value="Unassembled WGS sequence"/>
</dbReference>
<feature type="compositionally biased region" description="Basic and acidic residues" evidence="1">
    <location>
        <begin position="33"/>
        <end position="43"/>
    </location>
</feature>
<feature type="region of interest" description="Disordered" evidence="1">
    <location>
        <begin position="1"/>
        <end position="77"/>
    </location>
</feature>
<evidence type="ECO:0000313" key="3">
    <source>
        <dbReference type="Proteomes" id="UP001150941"/>
    </source>
</evidence>
<protein>
    <submittedName>
        <fullName evidence="2">Uncharacterized protein</fullName>
    </submittedName>
</protein>
<dbReference type="RefSeq" id="XP_058330030.1">
    <property type="nucleotide sequence ID" value="XM_058474290.1"/>
</dbReference>